<evidence type="ECO:0000313" key="3">
    <source>
        <dbReference type="Proteomes" id="UP001337655"/>
    </source>
</evidence>
<reference evidence="2 3" key="1">
    <citation type="submission" date="2023-08" db="EMBL/GenBank/DDBJ databases">
        <title>Black Yeasts Isolated from many extreme environments.</title>
        <authorList>
            <person name="Coleine C."/>
            <person name="Stajich J.E."/>
            <person name="Selbmann L."/>
        </authorList>
    </citation>
    <scope>NUCLEOTIDE SEQUENCE [LARGE SCALE GENOMIC DNA]</scope>
    <source>
        <strain evidence="2 3">CCFEE 5935</strain>
    </source>
</reference>
<dbReference type="GO" id="GO:0005886">
    <property type="term" value="C:plasma membrane"/>
    <property type="evidence" value="ECO:0007669"/>
    <property type="project" value="TreeGrafter"/>
</dbReference>
<evidence type="ECO:0000313" key="2">
    <source>
        <dbReference type="EMBL" id="KAK5167467.1"/>
    </source>
</evidence>
<feature type="transmembrane region" description="Helical" evidence="1">
    <location>
        <begin position="122"/>
        <end position="142"/>
    </location>
</feature>
<comment type="caution">
    <text evidence="2">The sequence shown here is derived from an EMBL/GenBank/DDBJ whole genome shotgun (WGS) entry which is preliminary data.</text>
</comment>
<dbReference type="PANTHER" id="PTHR18640">
    <property type="entry name" value="SOLUTE CARRIER FAMILY 10 MEMBER 7"/>
    <property type="match status" value="1"/>
</dbReference>
<dbReference type="Pfam" id="PF13593">
    <property type="entry name" value="SBF_like"/>
    <property type="match status" value="1"/>
</dbReference>
<dbReference type="PANTHER" id="PTHR18640:SF5">
    <property type="entry name" value="SODIUM_BILE ACID COTRANSPORTER 7"/>
    <property type="match status" value="1"/>
</dbReference>
<feature type="transmembrane region" description="Helical" evidence="1">
    <location>
        <begin position="299"/>
        <end position="317"/>
    </location>
</feature>
<accession>A0AAV9P6W3</accession>
<keyword evidence="1" id="KW-0812">Transmembrane</keyword>
<feature type="transmembrane region" description="Helical" evidence="1">
    <location>
        <begin position="48"/>
        <end position="68"/>
    </location>
</feature>
<dbReference type="InterPro" id="IPR016833">
    <property type="entry name" value="Put_Na-Bile_cotransptr"/>
</dbReference>
<keyword evidence="3" id="KW-1185">Reference proteome</keyword>
<feature type="transmembrane region" description="Helical" evidence="1">
    <location>
        <begin position="200"/>
        <end position="218"/>
    </location>
</feature>
<dbReference type="RefSeq" id="XP_064657173.1">
    <property type="nucleotide sequence ID" value="XM_064804403.1"/>
</dbReference>
<feature type="transmembrane region" description="Helical" evidence="1">
    <location>
        <begin position="230"/>
        <end position="254"/>
    </location>
</feature>
<protein>
    <recommendedName>
        <fullName evidence="4">Sodium bile acid cotransporter</fullName>
    </recommendedName>
</protein>
<dbReference type="Gene3D" id="1.20.1530.20">
    <property type="match status" value="1"/>
</dbReference>
<feature type="transmembrane region" description="Helical" evidence="1">
    <location>
        <begin position="80"/>
        <end position="101"/>
    </location>
</feature>
<gene>
    <name evidence="2" type="ORF">LTR77_007166</name>
</gene>
<evidence type="ECO:0008006" key="4">
    <source>
        <dbReference type="Google" id="ProtNLM"/>
    </source>
</evidence>
<evidence type="ECO:0000256" key="1">
    <source>
        <dbReference type="SAM" id="Phobius"/>
    </source>
</evidence>
<keyword evidence="1" id="KW-1133">Transmembrane helix</keyword>
<organism evidence="2 3">
    <name type="scientific">Saxophila tyrrhenica</name>
    <dbReference type="NCBI Taxonomy" id="1690608"/>
    <lineage>
        <taxon>Eukaryota</taxon>
        <taxon>Fungi</taxon>
        <taxon>Dikarya</taxon>
        <taxon>Ascomycota</taxon>
        <taxon>Pezizomycotina</taxon>
        <taxon>Dothideomycetes</taxon>
        <taxon>Dothideomycetidae</taxon>
        <taxon>Mycosphaerellales</taxon>
        <taxon>Extremaceae</taxon>
        <taxon>Saxophila</taxon>
    </lineage>
</organism>
<feature type="transmembrane region" description="Helical" evidence="1">
    <location>
        <begin position="14"/>
        <end position="36"/>
    </location>
</feature>
<dbReference type="GeneID" id="89928502"/>
<dbReference type="InterPro" id="IPR038770">
    <property type="entry name" value="Na+/solute_symporter_sf"/>
</dbReference>
<keyword evidence="1" id="KW-0472">Membrane</keyword>
<proteinExistence type="predicted"/>
<feature type="transmembrane region" description="Helical" evidence="1">
    <location>
        <begin position="261"/>
        <end position="279"/>
    </location>
</feature>
<sequence length="340" mass="37620">MPAIRSSETLADPFTHLCFSTCLTLIFFITGATLDTKVLLQNYARWKLLLYTQTLSFLMTSAVVFGLVEAVATDHDFMDPGLLVGLIFFSCVATTISSNVVMTRQAHGNTALTVVQTTVGNLIGVFITPALVVMYTSTNAWYNDSLPATSGSSAWGEIYRRVLKQLGLSIYLPLVVGQVVRHFFPTLCKRIFVDWKLNKIGSIALLVLLWATYDQAFATSSFSLVPGSNMVFIVFISIALWLVFFGITIFTAILWLEREDVVAVCMCVPAKGIVMGVPISSTIWDGMELGMQSKVQIPIVVYQGLQLVAASLLVPVFRRWIDRKRARERGEGDGCEEEKD</sequence>
<name>A0AAV9P6W3_9PEZI</name>
<dbReference type="AlphaFoldDB" id="A0AAV9P6W3"/>
<dbReference type="EMBL" id="JAVRRT010000011">
    <property type="protein sequence ID" value="KAK5167467.1"/>
    <property type="molecule type" value="Genomic_DNA"/>
</dbReference>
<dbReference type="Proteomes" id="UP001337655">
    <property type="component" value="Unassembled WGS sequence"/>
</dbReference>